<keyword evidence="2" id="KW-1185">Reference proteome</keyword>
<dbReference type="EMBL" id="JAHBOH010000001">
    <property type="protein sequence ID" value="MBT0994162.1"/>
    <property type="molecule type" value="Genomic_DNA"/>
</dbReference>
<evidence type="ECO:0000313" key="1">
    <source>
        <dbReference type="EMBL" id="MBT0994162.1"/>
    </source>
</evidence>
<evidence type="ECO:0000313" key="2">
    <source>
        <dbReference type="Proteomes" id="UP000722125"/>
    </source>
</evidence>
<comment type="caution">
    <text evidence="1">The sequence shown here is derived from an EMBL/GenBank/DDBJ whole genome shotgun (WGS) entry which is preliminary data.</text>
</comment>
<name>A0ABS5TYG3_9CELL</name>
<dbReference type="Proteomes" id="UP000722125">
    <property type="component" value="Unassembled WGS sequence"/>
</dbReference>
<reference evidence="1 2" key="1">
    <citation type="submission" date="2021-05" db="EMBL/GenBank/DDBJ databases">
        <title>Description of Cellulomonas sp. DKR-3 sp. nov.</title>
        <authorList>
            <person name="Dahal R.H."/>
            <person name="Chaudhary D.K."/>
        </authorList>
    </citation>
    <scope>NUCLEOTIDE SEQUENCE [LARGE SCALE GENOMIC DNA]</scope>
    <source>
        <strain evidence="1 2">DKR-3</strain>
    </source>
</reference>
<proteinExistence type="predicted"/>
<sequence>MWQKYFACGEPVGLTVHTRPDAAGLVLAADDDLSVTLGVAGDASVSATVPVAGTFALVGEDGDIVGYLYPDEDAQTTVHLDAAQGDTTRLDDGVHLIACDDTEIPDRVTAWPFVQATIVETSADDKSERAVVAVADARTLDLAPYRADDVSGSAFDPVTIISSEVGWSANQNGEPVVDLAARTVTLRTGGSTSCPYLPKRIRIEGDVIQIVTGVAEGDACTLDVKSFTYVVAIPEEFSPRGEPTVEVFSDRDTA</sequence>
<protein>
    <submittedName>
        <fullName evidence="1">Uncharacterized protein</fullName>
    </submittedName>
</protein>
<gene>
    <name evidence="1" type="ORF">KIN34_07675</name>
</gene>
<accession>A0ABS5TYG3</accession>
<dbReference type="RefSeq" id="WP_214348833.1">
    <property type="nucleotide sequence ID" value="NZ_JAHBOH010000001.1"/>
</dbReference>
<organism evidence="1 2">
    <name type="scientific">Cellulomonas fulva</name>
    <dbReference type="NCBI Taxonomy" id="2835530"/>
    <lineage>
        <taxon>Bacteria</taxon>
        <taxon>Bacillati</taxon>
        <taxon>Actinomycetota</taxon>
        <taxon>Actinomycetes</taxon>
        <taxon>Micrococcales</taxon>
        <taxon>Cellulomonadaceae</taxon>
        <taxon>Cellulomonas</taxon>
    </lineage>
</organism>